<evidence type="ECO:0000256" key="4">
    <source>
        <dbReference type="ARBA" id="ARBA00022525"/>
    </source>
</evidence>
<evidence type="ECO:0000256" key="3">
    <source>
        <dbReference type="ARBA" id="ARBA00004613"/>
    </source>
</evidence>
<evidence type="ECO:0000313" key="11">
    <source>
        <dbReference type="Proteomes" id="UP000050975"/>
    </source>
</evidence>
<evidence type="ECO:0000256" key="7">
    <source>
        <dbReference type="ARBA" id="ARBA00023237"/>
    </source>
</evidence>
<evidence type="ECO:0000256" key="5">
    <source>
        <dbReference type="ARBA" id="ARBA00022729"/>
    </source>
</evidence>
<dbReference type="GO" id="GO:0005576">
    <property type="term" value="C:extracellular region"/>
    <property type="evidence" value="ECO:0007669"/>
    <property type="project" value="UniProtKB-SubCell"/>
</dbReference>
<sequence>MKLFKIALIFSLILIPAFADTIPGGDVFGVWFADSSPYYIAGNITVQATDTLVIEPGVLVDFLGGYSFTVNGVLEALGSASDSIHFFSEDTVTGWSGIICVEVCDSPQLSYCTVSYADCGIEAYPGLSSVSISHCRFSRNTRALVWYGITSLQVDDCAFSDNSATYGAAIAIYIASGPVEIAGCLFENNAASTYGGAMSIQTGSDNNISISDCAFLNNTAEDKGGAIAAFLMYSSLLIIENCTFAENTADGMNHNEGGGAIWASYLPDFSISYCCFYDNWAYYGSAVNLASDYGDSNLDLDHCTFWSTDGSLEIFGVGSSNTILDASNCIFTGADYAIANHANMTLTVSYSDFHNNDGDIEDPPSGFGVLDRVNYNGDSCDCYYDIFMDPVFADTANDDYHLLANSPCIDAGDPTYPYDPDSTIADMGCYWFDQTGIAERPVTKSVRHGYTGATVFAGPLVLPQDKNCKIFDITGREIHILNPAPGIYFIEADNKIIQKVVKIR</sequence>
<feature type="chain" id="PRO_5006649392" description="Right handed beta helix domain-containing protein" evidence="8">
    <location>
        <begin position="20"/>
        <end position="504"/>
    </location>
</feature>
<keyword evidence="4" id="KW-0964">Secreted</keyword>
<evidence type="ECO:0000256" key="2">
    <source>
        <dbReference type="ARBA" id="ARBA00004442"/>
    </source>
</evidence>
<comment type="caution">
    <text evidence="10">The sequence shown here is derived from an EMBL/GenBank/DDBJ whole genome shotgun (WGS) entry which is preliminary data.</text>
</comment>
<dbReference type="NCBIfam" id="TIGR01376">
    <property type="entry name" value="POMP_repeat"/>
    <property type="match status" value="1"/>
</dbReference>
<gene>
    <name evidence="10" type="ORF">AMJ74_01940</name>
</gene>
<evidence type="ECO:0000259" key="9">
    <source>
        <dbReference type="Pfam" id="PF13229"/>
    </source>
</evidence>
<evidence type="ECO:0000313" key="10">
    <source>
        <dbReference type="EMBL" id="KPL15192.1"/>
    </source>
</evidence>
<dbReference type="InterPro" id="IPR039448">
    <property type="entry name" value="Beta_helix"/>
</dbReference>
<evidence type="ECO:0000256" key="6">
    <source>
        <dbReference type="ARBA" id="ARBA00023136"/>
    </source>
</evidence>
<name>A0A0S8K052_UNCW3</name>
<accession>A0A0S8K052</accession>
<dbReference type="InterPro" id="IPR011050">
    <property type="entry name" value="Pectin_lyase_fold/virulence"/>
</dbReference>
<feature type="signal peptide" evidence="8">
    <location>
        <begin position="1"/>
        <end position="19"/>
    </location>
</feature>
<keyword evidence="7" id="KW-0998">Cell outer membrane</keyword>
<dbReference type="SUPFAM" id="SSF51126">
    <property type="entry name" value="Pectin lyase-like"/>
    <property type="match status" value="2"/>
</dbReference>
<dbReference type="AlphaFoldDB" id="A0A0S8K052"/>
<feature type="domain" description="Right handed beta helix" evidence="9">
    <location>
        <begin position="151"/>
        <end position="323"/>
    </location>
</feature>
<dbReference type="Pfam" id="PF13229">
    <property type="entry name" value="Beta_helix"/>
    <property type="match status" value="1"/>
</dbReference>
<dbReference type="PANTHER" id="PTHR11319:SF35">
    <property type="entry name" value="OUTER MEMBRANE PROTEIN PMPC-RELATED"/>
    <property type="match status" value="1"/>
</dbReference>
<reference evidence="10 11" key="1">
    <citation type="journal article" date="2015" name="Microbiome">
        <title>Genomic resolution of linkages in carbon, nitrogen, and sulfur cycling among widespread estuary sediment bacteria.</title>
        <authorList>
            <person name="Baker B.J."/>
            <person name="Lazar C.S."/>
            <person name="Teske A.P."/>
            <person name="Dick G.J."/>
        </authorList>
    </citation>
    <scope>NUCLEOTIDE SEQUENCE [LARGE SCALE GENOMIC DNA]</scope>
    <source>
        <strain evidence="10">SM1_77</strain>
    </source>
</reference>
<keyword evidence="5 8" id="KW-0732">Signal</keyword>
<organism evidence="10 11">
    <name type="scientific">candidate division WOR_3 bacterium SM1_77</name>
    <dbReference type="NCBI Taxonomy" id="1703778"/>
    <lineage>
        <taxon>Bacteria</taxon>
        <taxon>Bacteria division WOR-3</taxon>
    </lineage>
</organism>
<proteinExistence type="predicted"/>
<evidence type="ECO:0000256" key="8">
    <source>
        <dbReference type="SAM" id="SignalP"/>
    </source>
</evidence>
<dbReference type="Gene3D" id="2.160.20.10">
    <property type="entry name" value="Single-stranded right-handed beta-helix, Pectin lyase-like"/>
    <property type="match status" value="1"/>
</dbReference>
<dbReference type="InterPro" id="IPR012334">
    <property type="entry name" value="Pectin_lyas_fold"/>
</dbReference>
<evidence type="ECO:0000256" key="1">
    <source>
        <dbReference type="ARBA" id="ARBA00004196"/>
    </source>
</evidence>
<dbReference type="PANTHER" id="PTHR11319">
    <property type="entry name" value="G PROTEIN-COUPLED RECEPTOR-RELATED"/>
    <property type="match status" value="1"/>
</dbReference>
<dbReference type="GO" id="GO:0009279">
    <property type="term" value="C:cell outer membrane"/>
    <property type="evidence" value="ECO:0007669"/>
    <property type="project" value="UniProtKB-SubCell"/>
</dbReference>
<protein>
    <recommendedName>
        <fullName evidence="9">Right handed beta helix domain-containing protein</fullName>
    </recommendedName>
</protein>
<keyword evidence="6" id="KW-0472">Membrane</keyword>
<dbReference type="Proteomes" id="UP000050975">
    <property type="component" value="Unassembled WGS sequence"/>
</dbReference>
<dbReference type="EMBL" id="LJVE01000021">
    <property type="protein sequence ID" value="KPL15192.1"/>
    <property type="molecule type" value="Genomic_DNA"/>
</dbReference>
<dbReference type="InterPro" id="IPR003368">
    <property type="entry name" value="POMP_repeat"/>
</dbReference>
<comment type="subcellular location">
    <subcellularLocation>
        <location evidence="1">Cell envelope</location>
    </subcellularLocation>
    <subcellularLocation>
        <location evidence="2">Cell outer membrane</location>
    </subcellularLocation>
    <subcellularLocation>
        <location evidence="3">Secreted</location>
    </subcellularLocation>
</comment>